<name>A0A7J7N3R0_9MAGN</name>
<dbReference type="AlphaFoldDB" id="A0A7J7N3R0"/>
<comment type="caution">
    <text evidence="1">The sequence shown here is derived from an EMBL/GenBank/DDBJ whole genome shotgun (WGS) entry which is preliminary data.</text>
</comment>
<evidence type="ECO:0000313" key="2">
    <source>
        <dbReference type="Proteomes" id="UP000541444"/>
    </source>
</evidence>
<organism evidence="1 2">
    <name type="scientific">Kingdonia uniflora</name>
    <dbReference type="NCBI Taxonomy" id="39325"/>
    <lineage>
        <taxon>Eukaryota</taxon>
        <taxon>Viridiplantae</taxon>
        <taxon>Streptophyta</taxon>
        <taxon>Embryophyta</taxon>
        <taxon>Tracheophyta</taxon>
        <taxon>Spermatophyta</taxon>
        <taxon>Magnoliopsida</taxon>
        <taxon>Ranunculales</taxon>
        <taxon>Circaeasteraceae</taxon>
        <taxon>Kingdonia</taxon>
    </lineage>
</organism>
<gene>
    <name evidence="1" type="ORF">GIB67_001137</name>
</gene>
<dbReference type="Proteomes" id="UP000541444">
    <property type="component" value="Unassembled WGS sequence"/>
</dbReference>
<dbReference type="EMBL" id="JACGCM010001084">
    <property type="protein sequence ID" value="KAF6161839.1"/>
    <property type="molecule type" value="Genomic_DNA"/>
</dbReference>
<reference evidence="1 2" key="1">
    <citation type="journal article" date="2020" name="IScience">
        <title>Genome Sequencing of the Endangered Kingdonia uniflora (Circaeasteraceae, Ranunculales) Reveals Potential Mechanisms of Evolutionary Specialization.</title>
        <authorList>
            <person name="Sun Y."/>
            <person name="Deng T."/>
            <person name="Zhang A."/>
            <person name="Moore M.J."/>
            <person name="Landis J.B."/>
            <person name="Lin N."/>
            <person name="Zhang H."/>
            <person name="Zhang X."/>
            <person name="Huang J."/>
            <person name="Zhang X."/>
            <person name="Sun H."/>
            <person name="Wang H."/>
        </authorList>
    </citation>
    <scope>NUCLEOTIDE SEQUENCE [LARGE SCALE GENOMIC DNA]</scope>
    <source>
        <strain evidence="1">TB1705</strain>
        <tissue evidence="1">Leaf</tissue>
    </source>
</reference>
<sequence length="276" mass="30894">DKIEKELWLEIKQKNKLGKRLKLLIEKLESLKLPTVEWNSESSENTNYCSSSATNLVLIAPEEQSFVSETMICNSKPEMEVENNRLKIVDSDNQKHWTGENSSSAGSSYSCNSNKDLCLIENGKDDNNLSQESTTYEFRRDLDSSRKKGKAIAMPFIPASYPPDLRRSSRTRSCLAVFFKSVFLLKLALTLCVITGNTSHKCRHLKANAPAPKPKLEGFCLASDLPKIVQAGYNLISYFLFSPQEGLSDDILVKGLEDEGAFNFLSEDVMSDSMAI</sequence>
<keyword evidence="2" id="KW-1185">Reference proteome</keyword>
<proteinExistence type="predicted"/>
<feature type="non-terminal residue" evidence="1">
    <location>
        <position position="1"/>
    </location>
</feature>
<accession>A0A7J7N3R0</accession>
<evidence type="ECO:0000313" key="1">
    <source>
        <dbReference type="EMBL" id="KAF6161839.1"/>
    </source>
</evidence>
<protein>
    <submittedName>
        <fullName evidence="1">Uncharacterized protein</fullName>
    </submittedName>
</protein>